<sequence>LKSHYHRRAKIRLEPLFHDLQQSSAAVNAARQIANIVLDDFKCMNDGELKAYRKLCVCGFQNHDLENGNTIAAQLVHLAVYLLKNNNDDGSIPLIYSIVLAICEIGAHFYLRHDLFNHTSEIYTLSLLLVSQRQYPLTLSGLRLCNTILKADQNEYKYVTNYLTHDALTARKILNAIIWLLSPYQTLKKIWEESKEEQENEYHASDQPCISNLASLFYGSVDNCMQLTQDDVYQLTEVIDVLTDSRLLACIQGEYHCPPSVVLVSELCALLKPILLYSSPSVCLALINQNNILSTVPKTVQILLQMNEVYKNLINLCINFYIQFIEQKCKQKELRNDTKNQENIEFFDAKTTEQSIDSFVSLNLSRDLISSYFDLYRKIQKASSLDEKSIQEEQIQELFNEEWKRFDTLQLQNENEQVKQELQSLHEELLQLRSELQRTQTMTRIQLMNYKIFLQMKSLRNKQKNVFNDNDMRKSICGSLKHLGSDLYTSPVHFLHELIQNAEDNFYEPSIIPCLRIELNHGYILLSNNEQGLRARDVFAICSLAVSTKTIEQEHIGEKGV</sequence>
<accession>A0A821EE00</accession>
<organism evidence="2 3">
    <name type="scientific">Rotaria socialis</name>
    <dbReference type="NCBI Taxonomy" id="392032"/>
    <lineage>
        <taxon>Eukaryota</taxon>
        <taxon>Metazoa</taxon>
        <taxon>Spiralia</taxon>
        <taxon>Gnathifera</taxon>
        <taxon>Rotifera</taxon>
        <taxon>Eurotatoria</taxon>
        <taxon>Bdelloidea</taxon>
        <taxon>Philodinida</taxon>
        <taxon>Philodinidae</taxon>
        <taxon>Rotaria</taxon>
    </lineage>
</organism>
<feature type="non-terminal residue" evidence="2">
    <location>
        <position position="561"/>
    </location>
</feature>
<dbReference type="InterPro" id="IPR036890">
    <property type="entry name" value="HATPase_C_sf"/>
</dbReference>
<protein>
    <submittedName>
        <fullName evidence="2">Uncharacterized protein</fullName>
    </submittedName>
</protein>
<dbReference type="AlphaFoldDB" id="A0A821EE00"/>
<dbReference type="EMBL" id="CAJOBP010028353">
    <property type="protein sequence ID" value="CAF4634285.1"/>
    <property type="molecule type" value="Genomic_DNA"/>
</dbReference>
<comment type="caution">
    <text evidence="2">The sequence shown here is derived from an EMBL/GenBank/DDBJ whole genome shotgun (WGS) entry which is preliminary data.</text>
</comment>
<reference evidence="2" key="1">
    <citation type="submission" date="2021-02" db="EMBL/GenBank/DDBJ databases">
        <authorList>
            <person name="Nowell W R."/>
        </authorList>
    </citation>
    <scope>NUCLEOTIDE SEQUENCE</scope>
</reference>
<dbReference type="Proteomes" id="UP000663873">
    <property type="component" value="Unassembled WGS sequence"/>
</dbReference>
<feature type="coiled-coil region" evidence="1">
    <location>
        <begin position="408"/>
        <end position="442"/>
    </location>
</feature>
<evidence type="ECO:0000313" key="2">
    <source>
        <dbReference type="EMBL" id="CAF4634285.1"/>
    </source>
</evidence>
<gene>
    <name evidence="2" type="ORF">UJA718_LOCUS32755</name>
</gene>
<name>A0A821EE00_9BILA</name>
<evidence type="ECO:0000256" key="1">
    <source>
        <dbReference type="SAM" id="Coils"/>
    </source>
</evidence>
<dbReference type="InterPro" id="IPR052957">
    <property type="entry name" value="Auxin_embryo_med"/>
</dbReference>
<evidence type="ECO:0000313" key="3">
    <source>
        <dbReference type="Proteomes" id="UP000663873"/>
    </source>
</evidence>
<keyword evidence="1" id="KW-0175">Coiled coil</keyword>
<feature type="non-terminal residue" evidence="2">
    <location>
        <position position="1"/>
    </location>
</feature>
<dbReference type="PANTHER" id="PTHR32387:SF0">
    <property type="entry name" value="PROTEIN NO VEIN"/>
    <property type="match status" value="1"/>
</dbReference>
<dbReference type="PANTHER" id="PTHR32387">
    <property type="entry name" value="WU:FJ29H11"/>
    <property type="match status" value="1"/>
</dbReference>
<dbReference type="SUPFAM" id="SSF55874">
    <property type="entry name" value="ATPase domain of HSP90 chaperone/DNA topoisomerase II/histidine kinase"/>
    <property type="match status" value="1"/>
</dbReference>
<keyword evidence="3" id="KW-1185">Reference proteome</keyword>
<proteinExistence type="predicted"/>